<dbReference type="Proteomes" id="UP001234178">
    <property type="component" value="Unassembled WGS sequence"/>
</dbReference>
<keyword evidence="2" id="KW-1185">Reference proteome</keyword>
<evidence type="ECO:0000313" key="2">
    <source>
        <dbReference type="Proteomes" id="UP001234178"/>
    </source>
</evidence>
<organism evidence="1 2">
    <name type="scientific">Daphnia magna</name>
    <dbReference type="NCBI Taxonomy" id="35525"/>
    <lineage>
        <taxon>Eukaryota</taxon>
        <taxon>Metazoa</taxon>
        <taxon>Ecdysozoa</taxon>
        <taxon>Arthropoda</taxon>
        <taxon>Crustacea</taxon>
        <taxon>Branchiopoda</taxon>
        <taxon>Diplostraca</taxon>
        <taxon>Cladocera</taxon>
        <taxon>Anomopoda</taxon>
        <taxon>Daphniidae</taxon>
        <taxon>Daphnia</taxon>
    </lineage>
</organism>
<reference evidence="1 2" key="1">
    <citation type="journal article" date="2023" name="Nucleic Acids Res.">
        <title>The hologenome of Daphnia magna reveals possible DNA methylation and microbiome-mediated evolution of the host genome.</title>
        <authorList>
            <person name="Chaturvedi A."/>
            <person name="Li X."/>
            <person name="Dhandapani V."/>
            <person name="Marshall H."/>
            <person name="Kissane S."/>
            <person name="Cuenca-Cambronero M."/>
            <person name="Asole G."/>
            <person name="Calvet F."/>
            <person name="Ruiz-Romero M."/>
            <person name="Marangio P."/>
            <person name="Guigo R."/>
            <person name="Rago D."/>
            <person name="Mirbahai L."/>
            <person name="Eastwood N."/>
            <person name="Colbourne J.K."/>
            <person name="Zhou J."/>
            <person name="Mallon E."/>
            <person name="Orsini L."/>
        </authorList>
    </citation>
    <scope>NUCLEOTIDE SEQUENCE [LARGE SCALE GENOMIC DNA]</scope>
    <source>
        <strain evidence="1">LRV0_1</strain>
    </source>
</reference>
<gene>
    <name evidence="1" type="ORF">OUZ56_031623</name>
</gene>
<name>A0ABQ9ZVJ4_9CRUS</name>
<dbReference type="EMBL" id="JAOYFB010000005">
    <property type="protein sequence ID" value="KAK4016660.1"/>
    <property type="molecule type" value="Genomic_DNA"/>
</dbReference>
<protein>
    <submittedName>
        <fullName evidence="1">Uncharacterized protein</fullName>
    </submittedName>
</protein>
<accession>A0ABQ9ZVJ4</accession>
<proteinExistence type="predicted"/>
<comment type="caution">
    <text evidence="1">The sequence shown here is derived from an EMBL/GenBank/DDBJ whole genome shotgun (WGS) entry which is preliminary data.</text>
</comment>
<sequence>MPKRNGDLCYSSGQLILITIRMLDFDVHCTPLLRDNLATYRLSTRPKKKENIADDLKHHGDHGNYLREREHRYRRGADKRDYVPQANPFECCALFILRNDYSASYLAFCDERNPLFTVKSDAVERRVNEGSEFEFIETPKYEGRIRHARMHFA</sequence>
<evidence type="ECO:0000313" key="1">
    <source>
        <dbReference type="EMBL" id="KAK4016660.1"/>
    </source>
</evidence>